<dbReference type="PRINTS" id="PR00598">
    <property type="entry name" value="HTHMARR"/>
</dbReference>
<evidence type="ECO:0000256" key="2">
    <source>
        <dbReference type="ARBA" id="ARBA00023125"/>
    </source>
</evidence>
<protein>
    <submittedName>
        <fullName evidence="5">MarR family transcriptional regulator</fullName>
    </submittedName>
</protein>
<name>A0A934HQV8_9CLOT</name>
<reference evidence="5" key="1">
    <citation type="submission" date="2020-12" db="EMBL/GenBank/DDBJ databases">
        <title>Clostridium thailandense sp. nov., a novel acetogenic bacterium isolated from peat land soil in Thailand.</title>
        <authorList>
            <person name="Chaikitkaew S."/>
            <person name="Birkeland N.K."/>
        </authorList>
    </citation>
    <scope>NUCLEOTIDE SEQUENCE</scope>
    <source>
        <strain evidence="5">DSM 17425</strain>
    </source>
</reference>
<evidence type="ECO:0000259" key="4">
    <source>
        <dbReference type="PROSITE" id="PS50995"/>
    </source>
</evidence>
<keyword evidence="3" id="KW-0804">Transcription</keyword>
<dbReference type="EMBL" id="JAEEGB010000003">
    <property type="protein sequence ID" value="MBI6871608.1"/>
    <property type="molecule type" value="Genomic_DNA"/>
</dbReference>
<dbReference type="AlphaFoldDB" id="A0A934HQV8"/>
<dbReference type="InterPro" id="IPR036388">
    <property type="entry name" value="WH-like_DNA-bd_sf"/>
</dbReference>
<gene>
    <name evidence="5" type="ORF">I6U51_02660</name>
</gene>
<proteinExistence type="predicted"/>
<keyword evidence="2" id="KW-0238">DNA-binding</keyword>
<keyword evidence="6" id="KW-1185">Reference proteome</keyword>
<dbReference type="Pfam" id="PF01047">
    <property type="entry name" value="MarR"/>
    <property type="match status" value="1"/>
</dbReference>
<dbReference type="GO" id="GO:0003677">
    <property type="term" value="F:DNA binding"/>
    <property type="evidence" value="ECO:0007669"/>
    <property type="project" value="UniProtKB-KW"/>
</dbReference>
<organism evidence="5 6">
    <name type="scientific">Clostridium aciditolerans</name>
    <dbReference type="NCBI Taxonomy" id="339861"/>
    <lineage>
        <taxon>Bacteria</taxon>
        <taxon>Bacillati</taxon>
        <taxon>Bacillota</taxon>
        <taxon>Clostridia</taxon>
        <taxon>Eubacteriales</taxon>
        <taxon>Clostridiaceae</taxon>
        <taxon>Clostridium</taxon>
    </lineage>
</organism>
<dbReference type="InterPro" id="IPR036390">
    <property type="entry name" value="WH_DNA-bd_sf"/>
</dbReference>
<accession>A0A934HQV8</accession>
<dbReference type="GO" id="GO:0003700">
    <property type="term" value="F:DNA-binding transcription factor activity"/>
    <property type="evidence" value="ECO:0007669"/>
    <property type="project" value="InterPro"/>
</dbReference>
<evidence type="ECO:0000313" key="6">
    <source>
        <dbReference type="Proteomes" id="UP000622687"/>
    </source>
</evidence>
<dbReference type="RefSeq" id="WP_211141049.1">
    <property type="nucleotide sequence ID" value="NZ_JAEEGB010000003.1"/>
</dbReference>
<dbReference type="PROSITE" id="PS01117">
    <property type="entry name" value="HTH_MARR_1"/>
    <property type="match status" value="1"/>
</dbReference>
<evidence type="ECO:0000256" key="3">
    <source>
        <dbReference type="ARBA" id="ARBA00023163"/>
    </source>
</evidence>
<evidence type="ECO:0000313" key="5">
    <source>
        <dbReference type="EMBL" id="MBI6871608.1"/>
    </source>
</evidence>
<dbReference type="InterPro" id="IPR023187">
    <property type="entry name" value="Tscrpt_reg_MarR-type_CS"/>
</dbReference>
<evidence type="ECO:0000256" key="1">
    <source>
        <dbReference type="ARBA" id="ARBA00023015"/>
    </source>
</evidence>
<comment type="caution">
    <text evidence="5">The sequence shown here is derived from an EMBL/GenBank/DDBJ whole genome shotgun (WGS) entry which is preliminary data.</text>
</comment>
<dbReference type="PROSITE" id="PS50995">
    <property type="entry name" value="HTH_MARR_2"/>
    <property type="match status" value="1"/>
</dbReference>
<dbReference type="PANTHER" id="PTHR42756">
    <property type="entry name" value="TRANSCRIPTIONAL REGULATOR, MARR"/>
    <property type="match status" value="1"/>
</dbReference>
<keyword evidence="1" id="KW-0805">Transcription regulation</keyword>
<dbReference type="PANTHER" id="PTHR42756:SF1">
    <property type="entry name" value="TRANSCRIPTIONAL REPRESSOR OF EMRAB OPERON"/>
    <property type="match status" value="1"/>
</dbReference>
<feature type="domain" description="HTH marR-type" evidence="4">
    <location>
        <begin position="6"/>
        <end position="138"/>
    </location>
</feature>
<dbReference type="InterPro" id="IPR000835">
    <property type="entry name" value="HTH_MarR-typ"/>
</dbReference>
<sequence length="141" mass="16793">MEYIFDEALGWIVYKARLLMKNKLQKTLKDYDITTEQWVILSGLYTKEGYNQKDLAKRCLKDRAALTRILDILERKELIKRENSSNDRREFLVYMTDKGRNLYEEVLPMVIKMNQENGSVFSESELHQLKDLLNKLILNLE</sequence>
<dbReference type="Proteomes" id="UP000622687">
    <property type="component" value="Unassembled WGS sequence"/>
</dbReference>
<dbReference type="SUPFAM" id="SSF46785">
    <property type="entry name" value="Winged helix' DNA-binding domain"/>
    <property type="match status" value="1"/>
</dbReference>
<dbReference type="SMART" id="SM00347">
    <property type="entry name" value="HTH_MARR"/>
    <property type="match status" value="1"/>
</dbReference>
<dbReference type="Gene3D" id="1.10.10.10">
    <property type="entry name" value="Winged helix-like DNA-binding domain superfamily/Winged helix DNA-binding domain"/>
    <property type="match status" value="1"/>
</dbReference>